<evidence type="ECO:0000313" key="2">
    <source>
        <dbReference type="EMBL" id="QUI23810.1"/>
    </source>
</evidence>
<dbReference type="InterPro" id="IPR025664">
    <property type="entry name" value="Spore_III_AC/AD"/>
</dbReference>
<dbReference type="EMBL" id="CP058649">
    <property type="protein sequence ID" value="QUI23810.1"/>
    <property type="molecule type" value="Genomic_DNA"/>
</dbReference>
<feature type="transmembrane region" description="Helical" evidence="1">
    <location>
        <begin position="106"/>
        <end position="128"/>
    </location>
</feature>
<dbReference type="AlphaFoldDB" id="A0A8J8ML90"/>
<evidence type="ECO:0000313" key="3">
    <source>
        <dbReference type="Proteomes" id="UP000683246"/>
    </source>
</evidence>
<protein>
    <submittedName>
        <fullName evidence="2">Stage III sporulation protein AD</fullName>
    </submittedName>
</protein>
<dbReference type="KEGG" id="vpy:HZI73_16590"/>
<keyword evidence="1" id="KW-1133">Transmembrane helix</keyword>
<feature type="transmembrane region" description="Helical" evidence="1">
    <location>
        <begin position="6"/>
        <end position="22"/>
    </location>
</feature>
<dbReference type="RefSeq" id="WP_212694497.1">
    <property type="nucleotide sequence ID" value="NZ_CP058649.1"/>
</dbReference>
<gene>
    <name evidence="2" type="primary">spoIIIAD</name>
    <name evidence="2" type="ORF">HZI73_16590</name>
</gene>
<evidence type="ECO:0000256" key="1">
    <source>
        <dbReference type="SAM" id="Phobius"/>
    </source>
</evidence>
<feature type="transmembrane region" description="Helical" evidence="1">
    <location>
        <begin position="66"/>
        <end position="85"/>
    </location>
</feature>
<keyword evidence="1" id="KW-0812">Transmembrane</keyword>
<name>A0A8J8ML90_9FIRM</name>
<proteinExistence type="predicted"/>
<accession>A0A8J8ML90</accession>
<dbReference type="InterPro" id="IPR014211">
    <property type="entry name" value="Spore_III_AD"/>
</dbReference>
<feature type="transmembrane region" description="Helical" evidence="1">
    <location>
        <begin position="29"/>
        <end position="54"/>
    </location>
</feature>
<organism evidence="2 3">
    <name type="scientific">Vallitalea pronyensis</name>
    <dbReference type="NCBI Taxonomy" id="1348613"/>
    <lineage>
        <taxon>Bacteria</taxon>
        <taxon>Bacillati</taxon>
        <taxon>Bacillota</taxon>
        <taxon>Clostridia</taxon>
        <taxon>Lachnospirales</taxon>
        <taxon>Vallitaleaceae</taxon>
        <taxon>Vallitalea</taxon>
    </lineage>
</organism>
<reference evidence="2" key="1">
    <citation type="submission" date="2020-07" db="EMBL/GenBank/DDBJ databases">
        <title>Vallitalea pronyensis genome.</title>
        <authorList>
            <person name="Postec A."/>
        </authorList>
    </citation>
    <scope>NUCLEOTIDE SEQUENCE</scope>
    <source>
        <strain evidence="2">FatNI3</strain>
    </source>
</reference>
<sequence length="129" mass="13943">MEVVQVVIIGIVSSILIVVLKKNNAEFGIYIGIAASVVIFFIILDKLGVILDLLSTLTNLINVSDIYLKILLQIIGIGFITEFGAQLCNDAGQKAIASKIEMVGKIMILVISMPVILSIVNLITDILIF</sequence>
<keyword evidence="3" id="KW-1185">Reference proteome</keyword>
<keyword evidence="1" id="KW-0472">Membrane</keyword>
<dbReference type="Proteomes" id="UP000683246">
    <property type="component" value="Chromosome"/>
</dbReference>
<dbReference type="Pfam" id="PF06686">
    <property type="entry name" value="SpoIIIAC"/>
    <property type="match status" value="2"/>
</dbReference>
<dbReference type="NCBIfam" id="TIGR02849">
    <property type="entry name" value="spore_III_AD"/>
    <property type="match status" value="1"/>
</dbReference>